<dbReference type="Proteomes" id="UP000484842">
    <property type="component" value="Unassembled WGS sequence"/>
</dbReference>
<protein>
    <recommendedName>
        <fullName evidence="5">DUF11 domain-containing protein</fullName>
    </recommendedName>
</protein>
<dbReference type="AlphaFoldDB" id="A0A7X1TR18"/>
<feature type="region of interest" description="Disordered" evidence="1">
    <location>
        <begin position="34"/>
        <end position="56"/>
    </location>
</feature>
<keyword evidence="4" id="KW-1185">Reference proteome</keyword>
<reference evidence="3 4" key="1">
    <citation type="submission" date="2019-10" db="EMBL/GenBank/DDBJ databases">
        <title>Deinococcus sp. isolated from soil.</title>
        <authorList>
            <person name="Li Y."/>
            <person name="Wang J."/>
        </authorList>
    </citation>
    <scope>NUCLEOTIDE SEQUENCE [LARGE SCALE GENOMIC DNA]</scope>
    <source>
        <strain evidence="3 4">SDU3-2</strain>
    </source>
</reference>
<evidence type="ECO:0000313" key="4">
    <source>
        <dbReference type="Proteomes" id="UP000484842"/>
    </source>
</evidence>
<name>A0A7X1TR18_9DEIO</name>
<evidence type="ECO:0000313" key="3">
    <source>
        <dbReference type="EMBL" id="MPY66295.1"/>
    </source>
</evidence>
<organism evidence="3 4">
    <name type="scientific">Deinococcus terrestris</name>
    <dbReference type="NCBI Taxonomy" id="2651870"/>
    <lineage>
        <taxon>Bacteria</taxon>
        <taxon>Thermotogati</taxon>
        <taxon>Deinococcota</taxon>
        <taxon>Deinococci</taxon>
        <taxon>Deinococcales</taxon>
        <taxon>Deinococcaceae</taxon>
        <taxon>Deinococcus</taxon>
    </lineage>
</organism>
<accession>A0A7X1TR18</accession>
<dbReference type="EMBL" id="WBSL01000002">
    <property type="protein sequence ID" value="MPY66295.1"/>
    <property type="molecule type" value="Genomic_DNA"/>
</dbReference>
<dbReference type="RefSeq" id="WP_152870277.1">
    <property type="nucleotide sequence ID" value="NZ_WBSL01000002.1"/>
</dbReference>
<keyword evidence="2" id="KW-0732">Signal</keyword>
<evidence type="ECO:0000256" key="2">
    <source>
        <dbReference type="SAM" id="SignalP"/>
    </source>
</evidence>
<evidence type="ECO:0000256" key="1">
    <source>
        <dbReference type="SAM" id="MobiDB-lite"/>
    </source>
</evidence>
<gene>
    <name evidence="3" type="ORF">F8S09_06230</name>
</gene>
<feature type="chain" id="PRO_5030575893" description="DUF11 domain-containing protein" evidence="2">
    <location>
        <begin position="22"/>
        <end position="666"/>
    </location>
</feature>
<feature type="signal peptide" evidence="2">
    <location>
        <begin position="1"/>
        <end position="21"/>
    </location>
</feature>
<proteinExistence type="predicted"/>
<evidence type="ECO:0008006" key="5">
    <source>
        <dbReference type="Google" id="ProtNLM"/>
    </source>
</evidence>
<sequence length="666" mass="67729">MKVNTKIVALAVALAVGVAGAVGTPANTQIKNTATASFQDPSDPTGNTTSSQTSNEVVTTVSDKSSFNVTYVGSVANSDSATTGTATSTLPAEYKKTANQGDTVAFKYQVVNTGNDTQTITLAPAGATGAKLVDASVLSVTGNFATLTSTQKAAVDGATALSSVSLAADGVKEFWLVYTVPTGSTKGGTVGATPVGTGKIWNGTTNPSVTEAQNTSPFLQYSAVVVYTPVAVVGPSGAPEAGATGTYADPVDANTTITRSGDVQTAAVKANDTTTTFINTLKNKGAATDAFVLSGPSGVTFQTANGNPFTTAGEIIGGLTYILEGELPTIRGVAVDASADFRTVVTHAATAGAQSVTVGIDSVSDADTTAEDTTTNIVNVPGFLFGDSDDDRATDPVNTVVTRSVTTTGGQTVTFPMEIKNTGGGSDTFFPSAPNLSFTVVDEKGSQTPTSVPVEYLLDATCDGTADNATVITSPGVTIAAGETACVIAQVKVPANVLTQTVTLNQTVSSGSGLIATDTNDTITVGVVAGTAITIQKTKTSTAAVVPGNDLTYRIVAKNNYNTPVKNFILTEQDGSYSSKTTNVFQYGTFKSVLGEVANPALSGTAKVMYRFNGGAWQDSKTPTIALSAVTRVDVAIDSNNDNTITAADTLEPNQTLTVNFTVTIK</sequence>
<comment type="caution">
    <text evidence="3">The sequence shown here is derived from an EMBL/GenBank/DDBJ whole genome shotgun (WGS) entry which is preliminary data.</text>
</comment>